<dbReference type="GO" id="GO:0030655">
    <property type="term" value="P:beta-lactam antibiotic catabolic process"/>
    <property type="evidence" value="ECO:0007669"/>
    <property type="project" value="InterPro"/>
</dbReference>
<evidence type="ECO:0000313" key="4">
    <source>
        <dbReference type="EMBL" id="MDR9899295.1"/>
    </source>
</evidence>
<dbReference type="Pfam" id="PF13354">
    <property type="entry name" value="Beta-lactamase2"/>
    <property type="match status" value="1"/>
</dbReference>
<evidence type="ECO:0000259" key="3">
    <source>
        <dbReference type="Pfam" id="PF13354"/>
    </source>
</evidence>
<gene>
    <name evidence="4" type="ORF">G7B40_032745</name>
</gene>
<dbReference type="GO" id="GO:0008800">
    <property type="term" value="F:beta-lactamase activity"/>
    <property type="evidence" value="ECO:0007669"/>
    <property type="project" value="InterPro"/>
</dbReference>
<organism evidence="4 5">
    <name type="scientific">Aetokthonos hydrillicola Thurmond2011</name>
    <dbReference type="NCBI Taxonomy" id="2712845"/>
    <lineage>
        <taxon>Bacteria</taxon>
        <taxon>Bacillati</taxon>
        <taxon>Cyanobacteriota</taxon>
        <taxon>Cyanophyceae</taxon>
        <taxon>Nostocales</taxon>
        <taxon>Hapalosiphonaceae</taxon>
        <taxon>Aetokthonos</taxon>
    </lineage>
</organism>
<evidence type="ECO:0000256" key="2">
    <source>
        <dbReference type="SAM" id="Phobius"/>
    </source>
</evidence>
<dbReference type="Gene3D" id="3.40.710.10">
    <property type="entry name" value="DD-peptidase/beta-lactamase superfamily"/>
    <property type="match status" value="1"/>
</dbReference>
<keyword evidence="5" id="KW-1185">Reference proteome</keyword>
<dbReference type="GO" id="GO:0046677">
    <property type="term" value="P:response to antibiotic"/>
    <property type="evidence" value="ECO:0007669"/>
    <property type="project" value="InterPro"/>
</dbReference>
<name>A0AAP5IH34_9CYAN</name>
<evidence type="ECO:0000313" key="5">
    <source>
        <dbReference type="Proteomes" id="UP000667802"/>
    </source>
</evidence>
<dbReference type="RefSeq" id="WP_310834286.1">
    <property type="nucleotide sequence ID" value="NZ_JAALHA020000023.1"/>
</dbReference>
<protein>
    <submittedName>
        <fullName evidence="4">Class A beta-lactamase-related serine hydrolase</fullName>
    </submittedName>
</protein>
<dbReference type="PANTHER" id="PTHR35333:SF4">
    <property type="entry name" value="SLR0121 PROTEIN"/>
    <property type="match status" value="1"/>
</dbReference>
<evidence type="ECO:0000256" key="1">
    <source>
        <dbReference type="SAM" id="MobiDB-lite"/>
    </source>
</evidence>
<keyword evidence="2" id="KW-0472">Membrane</keyword>
<feature type="transmembrane region" description="Helical" evidence="2">
    <location>
        <begin position="92"/>
        <end position="111"/>
    </location>
</feature>
<keyword evidence="4" id="KW-0378">Hydrolase</keyword>
<keyword evidence="2" id="KW-1133">Transmembrane helix</keyword>
<comment type="caution">
    <text evidence="4">The sequence shown here is derived from an EMBL/GenBank/DDBJ whole genome shotgun (WGS) entry which is preliminary data.</text>
</comment>
<reference evidence="5" key="1">
    <citation type="journal article" date="2021" name="Science">
        <title>Hunting the eagle killer: A cyanobacterial neurotoxin causes vacuolar myelinopathy.</title>
        <authorList>
            <person name="Breinlinger S."/>
            <person name="Phillips T.J."/>
            <person name="Haram B.N."/>
            <person name="Mares J."/>
            <person name="Martinez Yerena J.A."/>
            <person name="Hrouzek P."/>
            <person name="Sobotka R."/>
            <person name="Henderson W.M."/>
            <person name="Schmieder P."/>
            <person name="Williams S.M."/>
            <person name="Lauderdale J.D."/>
            <person name="Wilde H.D."/>
            <person name="Gerrin W."/>
            <person name="Kust A."/>
            <person name="Washington J.W."/>
            <person name="Wagner C."/>
            <person name="Geier B."/>
            <person name="Liebeke M."/>
            <person name="Enke H."/>
            <person name="Niedermeyer T.H.J."/>
            <person name="Wilde S.B."/>
        </authorList>
    </citation>
    <scope>NUCLEOTIDE SEQUENCE [LARGE SCALE GENOMIC DNA]</scope>
    <source>
        <strain evidence="5">Thurmond2011</strain>
    </source>
</reference>
<dbReference type="Proteomes" id="UP000667802">
    <property type="component" value="Unassembled WGS sequence"/>
</dbReference>
<keyword evidence="2" id="KW-0812">Transmembrane</keyword>
<feature type="domain" description="Beta-lactamase class A catalytic" evidence="3">
    <location>
        <begin position="182"/>
        <end position="393"/>
    </location>
</feature>
<dbReference type="SUPFAM" id="SSF56601">
    <property type="entry name" value="beta-lactamase/transpeptidase-like"/>
    <property type="match status" value="1"/>
</dbReference>
<dbReference type="InterPro" id="IPR000871">
    <property type="entry name" value="Beta-lactam_class-A"/>
</dbReference>
<proteinExistence type="predicted"/>
<feature type="region of interest" description="Disordered" evidence="1">
    <location>
        <begin position="46"/>
        <end position="76"/>
    </location>
</feature>
<accession>A0AAP5IH34</accession>
<dbReference type="InterPro" id="IPR045155">
    <property type="entry name" value="Beta-lactam_cat"/>
</dbReference>
<dbReference type="InterPro" id="IPR012338">
    <property type="entry name" value="Beta-lactam/transpept-like"/>
</dbReference>
<feature type="compositionally biased region" description="Polar residues" evidence="1">
    <location>
        <begin position="47"/>
        <end position="71"/>
    </location>
</feature>
<sequence>MTNWKFFPFQNRKSQFQQHVPKPRGVKPQKKRIIRQPNVVAAIAKGTSPSPSQVTIAQSPKTPKSQTTMKPNTKPKFRGGISKVKLSRQSLGLIRLIVSSLIVLILVLGMGKMTQKLQQVVASAQQRSILPIESTIVPNPSPSAINPSPVDNYSLNLTQELIPLKAEVQSLADQAIGLKLGAFFVNLDNGTYLDVNASDVFAAASMIKFPILVAFFQDIEAGLIHFDEKLTLTAENISRGNSSGIMQYKRPGTKFTALETATKMITISDNTATNMLISRMGGAGALNQRFQSWGLKSTQINNLLPDLSGTNTTTPLDLAHMMALVNHGNVVSSASRERLLDIMKRTTIRSLLPAGLGPGATIAHKTGDIGSLVGDVGLVTMLNGKSYIGVAMVQRPHNDKRAQKLIRQVSRAVYQQFSGPESNFLIQSKQFKKWSSLNLR</sequence>
<dbReference type="PANTHER" id="PTHR35333">
    <property type="entry name" value="BETA-LACTAMASE"/>
    <property type="match status" value="1"/>
</dbReference>
<dbReference type="EMBL" id="JAALHA020000023">
    <property type="protein sequence ID" value="MDR9899295.1"/>
    <property type="molecule type" value="Genomic_DNA"/>
</dbReference>
<dbReference type="AlphaFoldDB" id="A0AAP5IH34"/>